<comment type="cofactor">
    <cofactor evidence="1">
        <name>(R)-lipoate</name>
        <dbReference type="ChEBI" id="CHEBI:83088"/>
    </cofactor>
</comment>
<dbReference type="GO" id="GO:0004149">
    <property type="term" value="F:dihydrolipoyllysine-residue succinyltransferase activity"/>
    <property type="evidence" value="ECO:0007669"/>
    <property type="project" value="UniProtKB-UniRule"/>
</dbReference>
<evidence type="ECO:0000256" key="5">
    <source>
        <dbReference type="ARBA" id="ARBA00022532"/>
    </source>
</evidence>
<dbReference type="InterPro" id="IPR050537">
    <property type="entry name" value="2-oxoacid_dehydrogenase"/>
</dbReference>
<dbReference type="Proteomes" id="UP000064893">
    <property type="component" value="Chromosome"/>
</dbReference>
<evidence type="ECO:0000256" key="11">
    <source>
        <dbReference type="SAM" id="MobiDB-lite"/>
    </source>
</evidence>
<dbReference type="PROSITE" id="PS50968">
    <property type="entry name" value="BIOTINYL_LIPOYL"/>
    <property type="match status" value="1"/>
</dbReference>
<dbReference type="KEGG" id="blq:L21SP5_03272"/>
<dbReference type="RefSeq" id="WP_237214924.1">
    <property type="nucleotide sequence ID" value="NZ_CP013118.1"/>
</dbReference>
<feature type="compositionally biased region" description="Basic and acidic residues" evidence="11">
    <location>
        <begin position="94"/>
        <end position="136"/>
    </location>
</feature>
<dbReference type="AlphaFoldDB" id="A0A0S2I3I8"/>
<organism evidence="13 14">
    <name type="scientific">Salinivirga cyanobacteriivorans</name>
    <dbReference type="NCBI Taxonomy" id="1307839"/>
    <lineage>
        <taxon>Bacteria</taxon>
        <taxon>Pseudomonadati</taxon>
        <taxon>Bacteroidota</taxon>
        <taxon>Bacteroidia</taxon>
        <taxon>Bacteroidales</taxon>
        <taxon>Salinivirgaceae</taxon>
        <taxon>Salinivirga</taxon>
    </lineage>
</organism>
<evidence type="ECO:0000259" key="12">
    <source>
        <dbReference type="PROSITE" id="PS50968"/>
    </source>
</evidence>
<dbReference type="PATRIC" id="fig|1307839.3.peg.3440"/>
<keyword evidence="8 13" id="KW-0012">Acyltransferase</keyword>
<comment type="similarity">
    <text evidence="4">Belongs to the 2-oxoacid dehydrogenase family.</text>
</comment>
<feature type="region of interest" description="Disordered" evidence="11">
    <location>
        <begin position="79"/>
        <end position="142"/>
    </location>
</feature>
<gene>
    <name evidence="13" type="primary">sucB</name>
    <name evidence="13" type="ORF">L21SP5_03272</name>
</gene>
<evidence type="ECO:0000256" key="9">
    <source>
        <dbReference type="ARBA" id="ARBA00052761"/>
    </source>
</evidence>
<comment type="catalytic activity">
    <reaction evidence="9">
        <text>N(6)-[(R)-dihydrolipoyl]-L-lysyl-[protein] + succinyl-CoA = N(6)-[(R)-S(8)-succinyldihydrolipoyl]-L-lysyl-[protein] + CoA</text>
        <dbReference type="Rhea" id="RHEA:15213"/>
        <dbReference type="Rhea" id="RHEA-COMP:10475"/>
        <dbReference type="Rhea" id="RHEA-COMP:20092"/>
        <dbReference type="ChEBI" id="CHEBI:57287"/>
        <dbReference type="ChEBI" id="CHEBI:57292"/>
        <dbReference type="ChEBI" id="CHEBI:83100"/>
        <dbReference type="ChEBI" id="CHEBI:83120"/>
        <dbReference type="EC" id="2.3.1.61"/>
    </reaction>
</comment>
<evidence type="ECO:0000256" key="8">
    <source>
        <dbReference type="ARBA" id="ARBA00023315"/>
    </source>
</evidence>
<dbReference type="FunFam" id="3.30.559.10:FF:000007">
    <property type="entry name" value="Dihydrolipoamide acetyltransferase component of pyruvate dehydrogenase complex"/>
    <property type="match status" value="1"/>
</dbReference>
<evidence type="ECO:0000256" key="4">
    <source>
        <dbReference type="ARBA" id="ARBA00007317"/>
    </source>
</evidence>
<dbReference type="SUPFAM" id="SSF52777">
    <property type="entry name" value="CoA-dependent acyltransferases"/>
    <property type="match status" value="1"/>
</dbReference>
<dbReference type="EMBL" id="CP013118">
    <property type="protein sequence ID" value="ALO16886.1"/>
    <property type="molecule type" value="Genomic_DNA"/>
</dbReference>
<keyword evidence="5" id="KW-0816">Tricarboxylic acid cycle</keyword>
<feature type="region of interest" description="Disordered" evidence="11">
    <location>
        <begin position="172"/>
        <end position="199"/>
    </location>
</feature>
<dbReference type="STRING" id="1307839.L21SP5_03272"/>
<dbReference type="PANTHER" id="PTHR43416">
    <property type="entry name" value="DIHYDROLIPOYLLYSINE-RESIDUE SUCCINYLTRANSFERASE COMPONENT OF 2-OXOGLUTARATE DEHYDROGENASE COMPLEX, MITOCHONDRIAL-RELATED"/>
    <property type="match status" value="1"/>
</dbReference>
<evidence type="ECO:0000313" key="13">
    <source>
        <dbReference type="EMBL" id="ALO16886.1"/>
    </source>
</evidence>
<feature type="domain" description="Lipoyl-binding" evidence="12">
    <location>
        <begin position="2"/>
        <end position="76"/>
    </location>
</feature>
<dbReference type="EC" id="2.3.1.61" evidence="10"/>
<evidence type="ECO:0000313" key="14">
    <source>
        <dbReference type="Proteomes" id="UP000064893"/>
    </source>
</evidence>
<keyword evidence="6 13" id="KW-0808">Transferase</keyword>
<dbReference type="InterPro" id="IPR011053">
    <property type="entry name" value="Single_hybrid_motif"/>
</dbReference>
<evidence type="ECO:0000256" key="3">
    <source>
        <dbReference type="ARBA" id="ARBA00005145"/>
    </source>
</evidence>
<dbReference type="NCBIfam" id="TIGR01347">
    <property type="entry name" value="sucB"/>
    <property type="match status" value="1"/>
</dbReference>
<dbReference type="GO" id="GO:0005829">
    <property type="term" value="C:cytosol"/>
    <property type="evidence" value="ECO:0007669"/>
    <property type="project" value="TreeGrafter"/>
</dbReference>
<keyword evidence="14" id="KW-1185">Reference proteome</keyword>
<dbReference type="InterPro" id="IPR023213">
    <property type="entry name" value="CAT-like_dom_sf"/>
</dbReference>
<dbReference type="Gene3D" id="3.30.559.10">
    <property type="entry name" value="Chloramphenicol acetyltransferase-like domain"/>
    <property type="match status" value="1"/>
</dbReference>
<dbReference type="Pfam" id="PF00198">
    <property type="entry name" value="2-oxoacid_dh"/>
    <property type="match status" value="1"/>
</dbReference>
<dbReference type="InterPro" id="IPR000089">
    <property type="entry name" value="Biotin_lipoyl"/>
</dbReference>
<dbReference type="GO" id="GO:0045252">
    <property type="term" value="C:oxoglutarate dehydrogenase complex"/>
    <property type="evidence" value="ECO:0007669"/>
    <property type="project" value="UniProtKB-UniRule"/>
</dbReference>
<comment type="function">
    <text evidence="2">E2 component of the 2-oxoglutarate dehydrogenase (OGDH) complex which catalyzes the second step in the conversion of 2-oxoglutarate to succinyl-CoA and CO(2).</text>
</comment>
<evidence type="ECO:0000256" key="1">
    <source>
        <dbReference type="ARBA" id="ARBA00001938"/>
    </source>
</evidence>
<dbReference type="PROSITE" id="PS00189">
    <property type="entry name" value="LIPOYL"/>
    <property type="match status" value="1"/>
</dbReference>
<dbReference type="GO" id="GO:0006099">
    <property type="term" value="P:tricarboxylic acid cycle"/>
    <property type="evidence" value="ECO:0007669"/>
    <property type="project" value="UniProtKB-UniRule"/>
</dbReference>
<evidence type="ECO:0000256" key="6">
    <source>
        <dbReference type="ARBA" id="ARBA00022679"/>
    </source>
</evidence>
<dbReference type="Pfam" id="PF00364">
    <property type="entry name" value="Biotin_lipoyl"/>
    <property type="match status" value="1"/>
</dbReference>
<dbReference type="UniPathway" id="UPA00868">
    <property type="reaction ID" value="UER00840"/>
</dbReference>
<dbReference type="InterPro" id="IPR003016">
    <property type="entry name" value="2-oxoA_DH_lipoyl-BS"/>
</dbReference>
<sequence length="430" mass="46812">MIIDIKIPTPGESITEVEIASWLVEDGAIVEKDQEIAEIESDKATLMLTAEEGGEIAIKAPEGESIKVGSVACTIDTSKADQATESKAGASTGDKTDVQDDQSESEKEKNKEKKSDDKTSAPSNDKVKTVDEEHSQVKTTPVADKIMQAHEVSVDDVLKGLARLDKKTTERGIEGLKATDTNEAQPAGERSTERKKMSSLRKKISERLVKVKNETAMLTTFNEVDMSAVMDMRKKYQKKFTEKHGIKLGFMSFFTKAAAVALKSFPEVNAMIDENELVYFNYADIGIAVQTPKGLMVPVIRNTGDKSLAQLESDIAETATKARNGKITIDELQGGTFSITNGGIFGSMLSTPIINPPQAGILGMHNIQERPVAINGQVVVRPMMYIALSYDHRVIDGKSSVGFLKMIKDLIENPVMLLSGGDANEQLLEL</sequence>
<dbReference type="InterPro" id="IPR006255">
    <property type="entry name" value="SucB"/>
</dbReference>
<name>A0A0S2I3I8_9BACT</name>
<protein>
    <recommendedName>
        <fullName evidence="10">Dihydrolipoyllysine-residue succinyltransferase</fullName>
        <ecNumber evidence="10">2.3.1.61</ecNumber>
    </recommendedName>
</protein>
<proteinExistence type="inferred from homology"/>
<evidence type="ECO:0000256" key="10">
    <source>
        <dbReference type="NCBIfam" id="TIGR01347"/>
    </source>
</evidence>
<dbReference type="CDD" id="cd06849">
    <property type="entry name" value="lipoyl_domain"/>
    <property type="match status" value="1"/>
</dbReference>
<dbReference type="NCBIfam" id="NF004309">
    <property type="entry name" value="PRK05704.1"/>
    <property type="match status" value="1"/>
</dbReference>
<dbReference type="InterPro" id="IPR001078">
    <property type="entry name" value="2-oxoacid_DH_actylTfrase"/>
</dbReference>
<evidence type="ECO:0000256" key="7">
    <source>
        <dbReference type="ARBA" id="ARBA00022823"/>
    </source>
</evidence>
<keyword evidence="7" id="KW-0450">Lipoyl</keyword>
<accession>A0A0S2I3I8</accession>
<dbReference type="Gene3D" id="2.40.50.100">
    <property type="match status" value="1"/>
</dbReference>
<dbReference type="GO" id="GO:0033512">
    <property type="term" value="P:L-lysine catabolic process to acetyl-CoA via saccharopine"/>
    <property type="evidence" value="ECO:0007669"/>
    <property type="project" value="UniProtKB-UniPathway"/>
</dbReference>
<evidence type="ECO:0000256" key="2">
    <source>
        <dbReference type="ARBA" id="ARBA00004052"/>
    </source>
</evidence>
<comment type="pathway">
    <text evidence="3">Amino-acid degradation; L-lysine degradation via saccharopine pathway; glutaryl-CoA from L-lysine: step 6/6.</text>
</comment>
<reference evidence="13 14" key="1">
    <citation type="submission" date="2015-11" db="EMBL/GenBank/DDBJ databases">
        <title>Description and complete genome sequence of a novel strain predominating in hypersaline microbial mats and representing a new family of the Bacteriodetes phylum.</title>
        <authorList>
            <person name="Spring S."/>
            <person name="Bunk B."/>
            <person name="Sproer C."/>
            <person name="Klenk H.-P."/>
        </authorList>
    </citation>
    <scope>NUCLEOTIDE SEQUENCE [LARGE SCALE GENOMIC DNA]</scope>
    <source>
        <strain evidence="13 14">L21-Spi-D4</strain>
    </source>
</reference>
<dbReference type="SUPFAM" id="SSF51230">
    <property type="entry name" value="Single hybrid motif"/>
    <property type="match status" value="1"/>
</dbReference>
<dbReference type="PANTHER" id="PTHR43416:SF5">
    <property type="entry name" value="DIHYDROLIPOYLLYSINE-RESIDUE SUCCINYLTRANSFERASE COMPONENT OF 2-OXOGLUTARATE DEHYDROGENASE COMPLEX, MITOCHONDRIAL"/>
    <property type="match status" value="1"/>
</dbReference>